<organism evidence="2 3">
    <name type="scientific">Ajellomyces capsulatus</name>
    <name type="common">Darling's disease fungus</name>
    <name type="synonym">Histoplasma capsulatum</name>
    <dbReference type="NCBI Taxonomy" id="5037"/>
    <lineage>
        <taxon>Eukaryota</taxon>
        <taxon>Fungi</taxon>
        <taxon>Dikarya</taxon>
        <taxon>Ascomycota</taxon>
        <taxon>Pezizomycotina</taxon>
        <taxon>Eurotiomycetes</taxon>
        <taxon>Eurotiomycetidae</taxon>
        <taxon>Onygenales</taxon>
        <taxon>Ajellomycetaceae</taxon>
        <taxon>Histoplasma</taxon>
    </lineage>
</organism>
<dbReference type="EMBL" id="CP069109">
    <property type="protein sequence ID" value="QSS58059.1"/>
    <property type="molecule type" value="Genomic_DNA"/>
</dbReference>
<dbReference type="InterPro" id="IPR011009">
    <property type="entry name" value="Kinase-like_dom_sf"/>
</dbReference>
<feature type="region of interest" description="Disordered" evidence="1">
    <location>
        <begin position="116"/>
        <end position="162"/>
    </location>
</feature>
<evidence type="ECO:0000256" key="1">
    <source>
        <dbReference type="SAM" id="MobiDB-lite"/>
    </source>
</evidence>
<feature type="compositionally biased region" description="Polar residues" evidence="1">
    <location>
        <begin position="149"/>
        <end position="162"/>
    </location>
</feature>
<evidence type="ECO:0000313" key="2">
    <source>
        <dbReference type="EMBL" id="QSS58059.1"/>
    </source>
</evidence>
<name>A0A8A1LVW2_AJECA</name>
<dbReference type="Proteomes" id="UP000663671">
    <property type="component" value="Chromosome 2"/>
</dbReference>
<feature type="compositionally biased region" description="Basic and acidic residues" evidence="1">
    <location>
        <begin position="204"/>
        <end position="218"/>
    </location>
</feature>
<proteinExistence type="predicted"/>
<feature type="compositionally biased region" description="Basic and acidic residues" evidence="1">
    <location>
        <begin position="121"/>
        <end position="133"/>
    </location>
</feature>
<dbReference type="VEuPathDB" id="FungiDB:I7I51_07481"/>
<accession>A0A8A1LVW2</accession>
<reference evidence="2" key="1">
    <citation type="submission" date="2021-01" db="EMBL/GenBank/DDBJ databases">
        <title>Chromosome-level genome assembly of a human fungal pathogen reveals clustering of transcriptionally co-regulated genes.</title>
        <authorList>
            <person name="Voorhies M."/>
            <person name="Cohen S."/>
            <person name="Shea T.P."/>
            <person name="Petrus S."/>
            <person name="Munoz J.F."/>
            <person name="Poplawski S."/>
            <person name="Goldman W.E."/>
            <person name="Michael T."/>
            <person name="Cuomo C.A."/>
            <person name="Sil A."/>
            <person name="Beyhan S."/>
        </authorList>
    </citation>
    <scope>NUCLEOTIDE SEQUENCE</scope>
    <source>
        <strain evidence="2">WU24</strain>
    </source>
</reference>
<protein>
    <submittedName>
        <fullName evidence="2">Uncharacterized protein</fullName>
    </submittedName>
</protein>
<sequence>MDAFLAADGHHDQQRCAVKTFFSCEENRFYQFQNEVRIYDKFQGRSFIPYYYGSFAGMTFTGPAGFLVTELMERSFNSFDEMSGDEKNEAVKYIERLYRAGYHYCDLYPYKFGTRPNGEMQEGRRHDTRKKTESTAPLASKVPADAKGQLSSRSASSYPVTNTGPSCLASEKALCNRIQVTNIGNCYQIPDTYSIGGRASNPKTTKDTGKAERGEAGEQSRAAKSRASR</sequence>
<evidence type="ECO:0000313" key="3">
    <source>
        <dbReference type="Proteomes" id="UP000663671"/>
    </source>
</evidence>
<dbReference type="AlphaFoldDB" id="A0A8A1LVW2"/>
<dbReference type="SUPFAM" id="SSF56112">
    <property type="entry name" value="Protein kinase-like (PK-like)"/>
    <property type="match status" value="1"/>
</dbReference>
<feature type="region of interest" description="Disordered" evidence="1">
    <location>
        <begin position="194"/>
        <end position="229"/>
    </location>
</feature>
<gene>
    <name evidence="2" type="ORF">I7I51_07481</name>
</gene>
<dbReference type="OrthoDB" id="4185999at2759"/>